<dbReference type="GO" id="GO:0003677">
    <property type="term" value="F:DNA binding"/>
    <property type="evidence" value="ECO:0007669"/>
    <property type="project" value="UniProtKB-KW"/>
</dbReference>
<gene>
    <name evidence="7" type="ORF">WH96_09905</name>
</gene>
<protein>
    <recommendedName>
        <fullName evidence="6">HTH gntR-type domain-containing protein</fullName>
    </recommendedName>
</protein>
<evidence type="ECO:0000259" key="6">
    <source>
        <dbReference type="PROSITE" id="PS50949"/>
    </source>
</evidence>
<dbReference type="AlphaFoldDB" id="A0A0H2MEI8"/>
<dbReference type="CDD" id="cd00609">
    <property type="entry name" value="AAT_like"/>
    <property type="match status" value="1"/>
</dbReference>
<dbReference type="SUPFAM" id="SSF46785">
    <property type="entry name" value="Winged helix' DNA-binding domain"/>
    <property type="match status" value="1"/>
</dbReference>
<dbReference type="InterPro" id="IPR015422">
    <property type="entry name" value="PyrdxlP-dep_Trfase_small"/>
</dbReference>
<dbReference type="CDD" id="cd07377">
    <property type="entry name" value="WHTH_GntR"/>
    <property type="match status" value="1"/>
</dbReference>
<keyword evidence="8" id="KW-1185">Reference proteome</keyword>
<keyword evidence="4" id="KW-0238">DNA-binding</keyword>
<dbReference type="InterPro" id="IPR000524">
    <property type="entry name" value="Tscrpt_reg_HTH_GntR"/>
</dbReference>
<evidence type="ECO:0000256" key="4">
    <source>
        <dbReference type="ARBA" id="ARBA00023125"/>
    </source>
</evidence>
<dbReference type="STRING" id="1489064.WH96_09905"/>
<dbReference type="Gene3D" id="3.90.1150.10">
    <property type="entry name" value="Aspartate Aminotransferase, domain 1"/>
    <property type="match status" value="1"/>
</dbReference>
<dbReference type="InterPro" id="IPR036388">
    <property type="entry name" value="WH-like_DNA-bd_sf"/>
</dbReference>
<dbReference type="PANTHER" id="PTHR46577">
    <property type="entry name" value="HTH-TYPE TRANSCRIPTIONAL REGULATORY PROTEIN GABR"/>
    <property type="match status" value="1"/>
</dbReference>
<evidence type="ECO:0000256" key="2">
    <source>
        <dbReference type="ARBA" id="ARBA00022898"/>
    </source>
</evidence>
<sequence>MGKQQPFLYEKVASYVADMIDEGTLKPGEKAPSLRLLMQSQHISLATATQAYKNLEDRGYIEARPQSGFYVSHRYTSRLQEPAETTPYQAPESVKIAKPILKLLEYYASDPSLHPFGCAIPSPEILAAGKLDLILAKKARHNGKDHNNYSPAQGNVDLRNEIANRSTRLGLKLTKDNITITNGCTEALTLALKVVTKPGDAVALESPIYFGILQILDALGLKAFELPTSKHGINIDALYDAVTSNKIKACLFISSFSNPLGCTLSINQKLSIIDLLKEYNIPLIENDIYGDMYFGKVRPKSFLSLAPDANIIYCNSFSKSIAPGYRIGWIISFCHIEKITETKFGLSICCPTLLQASLATYLNSGNYDRHIQKIKLALQINVEKTRYAISKFFPKQTKVSNPAGGFVLWLELDKKINSAELFEKAIEQGISFAPGSLFTTTDNYNNCMRICCGHEWTPALEKAIQTLGNLVKEG</sequence>
<dbReference type="Gene3D" id="1.10.10.10">
    <property type="entry name" value="Winged helix-like DNA-binding domain superfamily/Winged helix DNA-binding domain"/>
    <property type="match status" value="1"/>
</dbReference>
<evidence type="ECO:0000256" key="5">
    <source>
        <dbReference type="ARBA" id="ARBA00023163"/>
    </source>
</evidence>
<dbReference type="SUPFAM" id="SSF53383">
    <property type="entry name" value="PLP-dependent transferases"/>
    <property type="match status" value="1"/>
</dbReference>
<accession>A0A0H2MEI8</accession>
<name>A0A0H2MEI8_9PROT</name>
<dbReference type="Pfam" id="PF00155">
    <property type="entry name" value="Aminotran_1_2"/>
    <property type="match status" value="1"/>
</dbReference>
<dbReference type="Proteomes" id="UP000035444">
    <property type="component" value="Unassembled WGS sequence"/>
</dbReference>
<dbReference type="InterPro" id="IPR004839">
    <property type="entry name" value="Aminotransferase_I/II_large"/>
</dbReference>
<keyword evidence="2" id="KW-0663">Pyridoxal phosphate</keyword>
<keyword evidence="3" id="KW-0805">Transcription regulation</keyword>
<dbReference type="GO" id="GO:0003700">
    <property type="term" value="F:DNA-binding transcription factor activity"/>
    <property type="evidence" value="ECO:0007669"/>
    <property type="project" value="InterPro"/>
</dbReference>
<dbReference type="OrthoDB" id="9802328at2"/>
<dbReference type="InterPro" id="IPR051446">
    <property type="entry name" value="HTH_trans_reg/aminotransferase"/>
</dbReference>
<evidence type="ECO:0000256" key="1">
    <source>
        <dbReference type="ARBA" id="ARBA00005384"/>
    </source>
</evidence>
<reference evidence="7 8" key="1">
    <citation type="submission" date="2015-03" db="EMBL/GenBank/DDBJ databases">
        <title>Genome Sequence of Kiloniella spongiae MEBiC09566, isolated from a marine sponge.</title>
        <authorList>
            <person name="Shao Z."/>
            <person name="Wang L."/>
            <person name="Li X."/>
        </authorList>
    </citation>
    <scope>NUCLEOTIDE SEQUENCE [LARGE SCALE GENOMIC DNA]</scope>
    <source>
        <strain evidence="7 8">MEBiC09566</strain>
    </source>
</reference>
<keyword evidence="5" id="KW-0804">Transcription</keyword>
<evidence type="ECO:0000313" key="7">
    <source>
        <dbReference type="EMBL" id="KLN60783.1"/>
    </source>
</evidence>
<comment type="caution">
    <text evidence="7">The sequence shown here is derived from an EMBL/GenBank/DDBJ whole genome shotgun (WGS) entry which is preliminary data.</text>
</comment>
<dbReference type="PROSITE" id="PS50949">
    <property type="entry name" value="HTH_GNTR"/>
    <property type="match status" value="1"/>
</dbReference>
<dbReference type="Gene3D" id="3.40.640.10">
    <property type="entry name" value="Type I PLP-dependent aspartate aminotransferase-like (Major domain)"/>
    <property type="match status" value="1"/>
</dbReference>
<dbReference type="PATRIC" id="fig|1489064.4.peg.3272"/>
<dbReference type="InterPro" id="IPR036390">
    <property type="entry name" value="WH_DNA-bd_sf"/>
</dbReference>
<dbReference type="RefSeq" id="WP_047763997.1">
    <property type="nucleotide sequence ID" value="NZ_LAQL01000006.1"/>
</dbReference>
<dbReference type="InterPro" id="IPR015421">
    <property type="entry name" value="PyrdxlP-dep_Trfase_major"/>
</dbReference>
<evidence type="ECO:0000313" key="8">
    <source>
        <dbReference type="Proteomes" id="UP000035444"/>
    </source>
</evidence>
<proteinExistence type="inferred from homology"/>
<dbReference type="PANTHER" id="PTHR46577:SF2">
    <property type="entry name" value="TRANSCRIPTIONAL REGULATORY PROTEIN"/>
    <property type="match status" value="1"/>
</dbReference>
<dbReference type="EMBL" id="LAQL01000006">
    <property type="protein sequence ID" value="KLN60783.1"/>
    <property type="molecule type" value="Genomic_DNA"/>
</dbReference>
<dbReference type="SMART" id="SM00345">
    <property type="entry name" value="HTH_GNTR"/>
    <property type="match status" value="1"/>
</dbReference>
<dbReference type="GO" id="GO:0030170">
    <property type="term" value="F:pyridoxal phosphate binding"/>
    <property type="evidence" value="ECO:0007669"/>
    <property type="project" value="InterPro"/>
</dbReference>
<organism evidence="7 8">
    <name type="scientific">Kiloniella spongiae</name>
    <dbReference type="NCBI Taxonomy" id="1489064"/>
    <lineage>
        <taxon>Bacteria</taxon>
        <taxon>Pseudomonadati</taxon>
        <taxon>Pseudomonadota</taxon>
        <taxon>Alphaproteobacteria</taxon>
        <taxon>Rhodospirillales</taxon>
        <taxon>Kiloniellaceae</taxon>
        <taxon>Kiloniella</taxon>
    </lineage>
</organism>
<comment type="similarity">
    <text evidence="1">In the C-terminal section; belongs to the class-I pyridoxal-phosphate-dependent aminotransferase family.</text>
</comment>
<evidence type="ECO:0000256" key="3">
    <source>
        <dbReference type="ARBA" id="ARBA00023015"/>
    </source>
</evidence>
<feature type="domain" description="HTH gntR-type" evidence="6">
    <location>
        <begin position="6"/>
        <end position="74"/>
    </location>
</feature>
<dbReference type="InterPro" id="IPR015424">
    <property type="entry name" value="PyrdxlP-dep_Trfase"/>
</dbReference>
<dbReference type="Pfam" id="PF00392">
    <property type="entry name" value="GntR"/>
    <property type="match status" value="1"/>
</dbReference>